<protein>
    <submittedName>
        <fullName evidence="2">Uncharacterized protein</fullName>
    </submittedName>
</protein>
<organism evidence="2">
    <name type="scientific">Pithovirus LCPAC104</name>
    <dbReference type="NCBI Taxonomy" id="2506589"/>
    <lineage>
        <taxon>Viruses</taxon>
        <taxon>Pithoviruses</taxon>
    </lineage>
</organism>
<feature type="transmembrane region" description="Helical" evidence="1">
    <location>
        <begin position="12"/>
        <end position="30"/>
    </location>
</feature>
<gene>
    <name evidence="2" type="ORF">LCPAC104_01460</name>
</gene>
<evidence type="ECO:0000256" key="1">
    <source>
        <dbReference type="SAM" id="Phobius"/>
    </source>
</evidence>
<keyword evidence="1" id="KW-1133">Transmembrane helix</keyword>
<reference evidence="2" key="1">
    <citation type="journal article" date="2019" name="MBio">
        <title>Virus Genomes from Deep Sea Sediments Expand the Ocean Megavirome and Support Independent Origins of Viral Gigantism.</title>
        <authorList>
            <person name="Backstrom D."/>
            <person name="Yutin N."/>
            <person name="Jorgensen S.L."/>
            <person name="Dharamshi J."/>
            <person name="Homa F."/>
            <person name="Zaremba-Niedwiedzka K."/>
            <person name="Spang A."/>
            <person name="Wolf Y.I."/>
            <person name="Koonin E.V."/>
            <person name="Ettema T.J."/>
        </authorList>
    </citation>
    <scope>NUCLEOTIDE SEQUENCE</scope>
</reference>
<keyword evidence="1" id="KW-0472">Membrane</keyword>
<sequence length="133" mass="15366">MNNESIEISYYLIVFIILTVIVLIAIILAIKDVMLDRDGKIISLERKIHAYIISIFLILIFSLIYIYWLYGRSREWEIVIIITIILIPLLIAIFVGLIAGNIINVGFIFETESPKINNREKFLAFGTDKSQFL</sequence>
<feature type="transmembrane region" description="Helical" evidence="1">
    <location>
        <begin position="76"/>
        <end position="109"/>
    </location>
</feature>
<evidence type="ECO:0000313" key="2">
    <source>
        <dbReference type="EMBL" id="QBK90649.1"/>
    </source>
</evidence>
<proteinExistence type="predicted"/>
<keyword evidence="1" id="KW-0812">Transmembrane</keyword>
<name>A0A481Z697_9VIRU</name>
<feature type="transmembrane region" description="Helical" evidence="1">
    <location>
        <begin position="50"/>
        <end position="70"/>
    </location>
</feature>
<dbReference type="EMBL" id="MK500495">
    <property type="protein sequence ID" value="QBK90649.1"/>
    <property type="molecule type" value="Genomic_DNA"/>
</dbReference>
<accession>A0A481Z697</accession>